<evidence type="ECO:0000313" key="3">
    <source>
        <dbReference type="EMBL" id="HJC85866.1"/>
    </source>
</evidence>
<dbReference type="Pfam" id="PF13749">
    <property type="entry name" value="HATPase_c_4"/>
    <property type="match status" value="1"/>
</dbReference>
<feature type="region of interest" description="Disordered" evidence="1">
    <location>
        <begin position="205"/>
        <end position="239"/>
    </location>
</feature>
<dbReference type="PANTHER" id="PTHR30595:SF6">
    <property type="entry name" value="SCHLAFEN ALBA-2 DOMAIN-CONTAINING PROTEIN"/>
    <property type="match status" value="1"/>
</dbReference>
<accession>A0A9D2QG61</accession>
<sequence length="527" mass="56319">MDRQRALPRDVSEALDRILDGAVADDLESAVLDFKEDPVHTPTRDPDQKAHDMLVKTACCFANGSSGRAFVVFGIADRTPGPDAFNGTERDPTEIEHLIFAATRPHLTVDAWAAYAHGTRIVVIRVPAGLAVHTGIDEVVRHRVGDACLPLEGPARSALEEARGNPDATAAASAVPVASYDAEALAEGHRLLDAARANGSMPARYGAAPDLGDGGSGRGSGGRSGAGRRRGSPDQTRSDIDLLKQLDLFTDNGEPTLAAELLFHRGTDAPVIARHLYRAGSTDAGNPPTETELTIPLVLAAGTLRSLVRAHSDSAIPASAQDEALTNALLHRDWTRPEPVVVYQSAQMMRVHSPGGLPGGRSADRLLTGPSQPRNPALMNAMQLLGLDSWSSRGFDRMWLSMLSAGYEPPVVDASESAVDVVLFDGDPDLEFVELLTAIRAEYGRGVTRDAATLVVLRHLMAKGTVDLEMAALLQQASEPDARTLMTWLAQRGLLQRTARRRDEWKLSERVAALVPGLDNDAGDDAL</sequence>
<dbReference type="InterPro" id="IPR038461">
    <property type="entry name" value="Schlafen_AlbA_2_dom_sf"/>
</dbReference>
<dbReference type="Gene3D" id="3.30.950.30">
    <property type="entry name" value="Schlafen, AAA domain"/>
    <property type="match status" value="1"/>
</dbReference>
<evidence type="ECO:0000313" key="4">
    <source>
        <dbReference type="Proteomes" id="UP000823858"/>
    </source>
</evidence>
<dbReference type="Gene3D" id="3.30.565.60">
    <property type="match status" value="1"/>
</dbReference>
<organism evidence="3 4">
    <name type="scientific">Candidatus Corynebacterium faecigallinarum</name>
    <dbReference type="NCBI Taxonomy" id="2838528"/>
    <lineage>
        <taxon>Bacteria</taxon>
        <taxon>Bacillati</taxon>
        <taxon>Actinomycetota</taxon>
        <taxon>Actinomycetes</taxon>
        <taxon>Mycobacteriales</taxon>
        <taxon>Corynebacteriaceae</taxon>
        <taxon>Corynebacterium</taxon>
    </lineage>
</organism>
<reference evidence="3" key="2">
    <citation type="submission" date="2021-04" db="EMBL/GenBank/DDBJ databases">
        <authorList>
            <person name="Gilroy R."/>
        </authorList>
    </citation>
    <scope>NUCLEOTIDE SEQUENCE</scope>
    <source>
        <strain evidence="3">ChiHjej13B12-4958</strain>
    </source>
</reference>
<protein>
    <submittedName>
        <fullName evidence="3">DNA binding domain-containing protein</fullName>
    </submittedName>
</protein>
<dbReference type="EMBL" id="DWVP01000023">
    <property type="protein sequence ID" value="HJC85866.1"/>
    <property type="molecule type" value="Genomic_DNA"/>
</dbReference>
<evidence type="ECO:0000256" key="1">
    <source>
        <dbReference type="SAM" id="MobiDB-lite"/>
    </source>
</evidence>
<reference evidence="3" key="1">
    <citation type="journal article" date="2021" name="PeerJ">
        <title>Extensive microbial diversity within the chicken gut microbiome revealed by metagenomics and culture.</title>
        <authorList>
            <person name="Gilroy R."/>
            <person name="Ravi A."/>
            <person name="Getino M."/>
            <person name="Pursley I."/>
            <person name="Horton D.L."/>
            <person name="Alikhan N.F."/>
            <person name="Baker D."/>
            <person name="Gharbi K."/>
            <person name="Hall N."/>
            <person name="Watson M."/>
            <person name="Adriaenssens E.M."/>
            <person name="Foster-Nyarko E."/>
            <person name="Jarju S."/>
            <person name="Secka A."/>
            <person name="Antonio M."/>
            <person name="Oren A."/>
            <person name="Chaudhuri R.R."/>
            <person name="La Ragione R."/>
            <person name="Hildebrand F."/>
            <person name="Pallen M.J."/>
        </authorList>
    </citation>
    <scope>NUCLEOTIDE SEQUENCE</scope>
    <source>
        <strain evidence="3">ChiHjej13B12-4958</strain>
    </source>
</reference>
<feature type="domain" description="Schlafen AlbA-2" evidence="2">
    <location>
        <begin position="28"/>
        <end position="151"/>
    </location>
</feature>
<proteinExistence type="predicted"/>
<name>A0A9D2QG61_9CORY</name>
<comment type="caution">
    <text evidence="3">The sequence shown here is derived from an EMBL/GenBank/DDBJ whole genome shotgun (WGS) entry which is preliminary data.</text>
</comment>
<evidence type="ECO:0000259" key="2">
    <source>
        <dbReference type="Pfam" id="PF04326"/>
    </source>
</evidence>
<dbReference type="InterPro" id="IPR007421">
    <property type="entry name" value="Schlafen_AlbA_2_dom"/>
</dbReference>
<gene>
    <name evidence="3" type="ORF">H9751_10060</name>
</gene>
<dbReference type="PANTHER" id="PTHR30595">
    <property type="entry name" value="GLPR-RELATED TRANSCRIPTIONAL REPRESSOR"/>
    <property type="match status" value="1"/>
</dbReference>
<feature type="compositionally biased region" description="Gly residues" evidence="1">
    <location>
        <begin position="212"/>
        <end position="225"/>
    </location>
</feature>
<dbReference type="InterPro" id="IPR038475">
    <property type="entry name" value="RecG_C_sf"/>
</dbReference>
<dbReference type="Proteomes" id="UP000823858">
    <property type="component" value="Unassembled WGS sequence"/>
</dbReference>
<dbReference type="Pfam" id="PF04326">
    <property type="entry name" value="SLFN_AlbA_2"/>
    <property type="match status" value="1"/>
</dbReference>
<dbReference type="AlphaFoldDB" id="A0A9D2QG61"/>